<name>A0A6A6ED07_9PEZI</name>
<proteinExistence type="predicted"/>
<protein>
    <submittedName>
        <fullName evidence="1">Uncharacterized protein</fullName>
    </submittedName>
</protein>
<dbReference type="AlphaFoldDB" id="A0A6A6ED07"/>
<gene>
    <name evidence="1" type="ORF">K469DRAFT_684345</name>
</gene>
<evidence type="ECO:0000313" key="2">
    <source>
        <dbReference type="Proteomes" id="UP000800200"/>
    </source>
</evidence>
<evidence type="ECO:0000313" key="1">
    <source>
        <dbReference type="EMBL" id="KAF2189093.1"/>
    </source>
</evidence>
<dbReference type="Proteomes" id="UP000800200">
    <property type="component" value="Unassembled WGS sequence"/>
</dbReference>
<accession>A0A6A6ED07</accession>
<sequence>MQLERQVTSLISPTRFLFSGVEKGYLPGKRKLYFTNVELGTALGSQATRFIPLAEHNRAAQAGGAALVGFSKGQTADKALFDDDRKSSSLFMKKGQRPNPSTDKPANVAFTTHYCPHNYSDDWSKTKFYDKALREWPRIDGVIYHLCGLDFHTAFIQAGACIVQNPEQLISANKEGLIPIILCKEKDPFSIRASVHT</sequence>
<keyword evidence="2" id="KW-1185">Reference proteome</keyword>
<reference evidence="1" key="1">
    <citation type="journal article" date="2020" name="Stud. Mycol.">
        <title>101 Dothideomycetes genomes: a test case for predicting lifestyles and emergence of pathogens.</title>
        <authorList>
            <person name="Haridas S."/>
            <person name="Albert R."/>
            <person name="Binder M."/>
            <person name="Bloem J."/>
            <person name="Labutti K."/>
            <person name="Salamov A."/>
            <person name="Andreopoulos B."/>
            <person name="Baker S."/>
            <person name="Barry K."/>
            <person name="Bills G."/>
            <person name="Bluhm B."/>
            <person name="Cannon C."/>
            <person name="Castanera R."/>
            <person name="Culley D."/>
            <person name="Daum C."/>
            <person name="Ezra D."/>
            <person name="Gonzalez J."/>
            <person name="Henrissat B."/>
            <person name="Kuo A."/>
            <person name="Liang C."/>
            <person name="Lipzen A."/>
            <person name="Lutzoni F."/>
            <person name="Magnuson J."/>
            <person name="Mondo S."/>
            <person name="Nolan M."/>
            <person name="Ohm R."/>
            <person name="Pangilinan J."/>
            <person name="Park H.-J."/>
            <person name="Ramirez L."/>
            <person name="Alfaro M."/>
            <person name="Sun H."/>
            <person name="Tritt A."/>
            <person name="Yoshinaga Y."/>
            <person name="Zwiers L.-H."/>
            <person name="Turgeon B."/>
            <person name="Goodwin S."/>
            <person name="Spatafora J."/>
            <person name="Crous P."/>
            <person name="Grigoriev I."/>
        </authorList>
    </citation>
    <scope>NUCLEOTIDE SEQUENCE</scope>
    <source>
        <strain evidence="1">CBS 207.26</strain>
    </source>
</reference>
<dbReference type="EMBL" id="ML994622">
    <property type="protein sequence ID" value="KAF2189093.1"/>
    <property type="molecule type" value="Genomic_DNA"/>
</dbReference>
<organism evidence="1 2">
    <name type="scientific">Zopfia rhizophila CBS 207.26</name>
    <dbReference type="NCBI Taxonomy" id="1314779"/>
    <lineage>
        <taxon>Eukaryota</taxon>
        <taxon>Fungi</taxon>
        <taxon>Dikarya</taxon>
        <taxon>Ascomycota</taxon>
        <taxon>Pezizomycotina</taxon>
        <taxon>Dothideomycetes</taxon>
        <taxon>Dothideomycetes incertae sedis</taxon>
        <taxon>Zopfiaceae</taxon>
        <taxon>Zopfia</taxon>
    </lineage>
</organism>